<dbReference type="OrthoDB" id="164800at2"/>
<accession>A0A0F0KAM3</accession>
<comment type="caution">
    <text evidence="2">The sequence shown here is derived from an EMBL/GenBank/DDBJ whole genome shotgun (WGS) entry which is preliminary data.</text>
</comment>
<dbReference type="SUPFAM" id="SSF55729">
    <property type="entry name" value="Acyl-CoA N-acyltransferases (Nat)"/>
    <property type="match status" value="1"/>
</dbReference>
<dbReference type="InterPro" id="IPR016181">
    <property type="entry name" value="Acyl_CoA_acyltransferase"/>
</dbReference>
<dbReference type="InterPro" id="IPR000182">
    <property type="entry name" value="GNAT_dom"/>
</dbReference>
<feature type="domain" description="N-acetyltransferase" evidence="1">
    <location>
        <begin position="123"/>
        <end position="262"/>
    </location>
</feature>
<name>A0A0F0KAM3_9MICO</name>
<dbReference type="InterPro" id="IPR038740">
    <property type="entry name" value="BioF2-like_GNAT_dom"/>
</dbReference>
<dbReference type="RefSeq" id="WP_045252327.1">
    <property type="nucleotide sequence ID" value="NZ_JYIT01000086.1"/>
</dbReference>
<protein>
    <recommendedName>
        <fullName evidence="1">N-acetyltransferase domain-containing protein</fullName>
    </recommendedName>
</protein>
<dbReference type="CDD" id="cd04301">
    <property type="entry name" value="NAT_SF"/>
    <property type="match status" value="1"/>
</dbReference>
<dbReference type="GO" id="GO:0016747">
    <property type="term" value="F:acyltransferase activity, transferring groups other than amino-acyl groups"/>
    <property type="evidence" value="ECO:0007669"/>
    <property type="project" value="InterPro"/>
</dbReference>
<dbReference type="Proteomes" id="UP000033448">
    <property type="component" value="Unassembled WGS sequence"/>
</dbReference>
<evidence type="ECO:0000313" key="2">
    <source>
        <dbReference type="EMBL" id="KJL17449.1"/>
    </source>
</evidence>
<proteinExistence type="predicted"/>
<keyword evidence="3" id="KW-1185">Reference proteome</keyword>
<organism evidence="2 3">
    <name type="scientific">Microbacterium azadirachtae</name>
    <dbReference type="NCBI Taxonomy" id="582680"/>
    <lineage>
        <taxon>Bacteria</taxon>
        <taxon>Bacillati</taxon>
        <taxon>Actinomycetota</taxon>
        <taxon>Actinomycetes</taxon>
        <taxon>Micrococcales</taxon>
        <taxon>Microbacteriaceae</taxon>
        <taxon>Microbacterium</taxon>
    </lineage>
</organism>
<dbReference type="Gene3D" id="3.40.630.30">
    <property type="match status" value="1"/>
</dbReference>
<dbReference type="AlphaFoldDB" id="A0A0F0KAM3"/>
<sequence length="263" mass="28461">MTDLLAAYDAQLRGEAELQGADDVQTIGPVSVGIFPGGAGFASYRDLDGLGERRIRSLVVQVREHFTRHPAVRTAEWKTRGHDVAPGLDAALRDAGFEPEETESVMLGEAAALAADLSLPDGVVLREIRDAGDIRAMEQMEAAVFGHGDGEARAEHMIERLAEGEDVVLWIAEAGGRVISAGRLEPVAGTEFAGIWGGATVPEWRGRGVYRALTAKRAQAALARGLRFLHSDSTEFSRPILERSGMRRFTTTTPWVWTREATG</sequence>
<evidence type="ECO:0000313" key="3">
    <source>
        <dbReference type="Proteomes" id="UP000033448"/>
    </source>
</evidence>
<reference evidence="2 3" key="1">
    <citation type="submission" date="2015-02" db="EMBL/GenBank/DDBJ databases">
        <title>Draft genome sequences of ten Microbacterium spp. with emphasis on heavy metal contaminated environments.</title>
        <authorList>
            <person name="Corretto E."/>
        </authorList>
    </citation>
    <scope>NUCLEOTIDE SEQUENCE [LARGE SCALE GENOMIC DNA]</scope>
    <source>
        <strain evidence="2 3">DSM 23848</strain>
    </source>
</reference>
<dbReference type="EMBL" id="JYIT01000086">
    <property type="protein sequence ID" value="KJL17449.1"/>
    <property type="molecule type" value="Genomic_DNA"/>
</dbReference>
<dbReference type="PROSITE" id="PS51186">
    <property type="entry name" value="GNAT"/>
    <property type="match status" value="1"/>
</dbReference>
<evidence type="ECO:0000259" key="1">
    <source>
        <dbReference type="PROSITE" id="PS51186"/>
    </source>
</evidence>
<dbReference type="Pfam" id="PF13480">
    <property type="entry name" value="Acetyltransf_6"/>
    <property type="match status" value="1"/>
</dbReference>
<gene>
    <name evidence="2" type="ORF">RL72_03697</name>
</gene>
<dbReference type="PATRIC" id="fig|582680.7.peg.3753"/>